<dbReference type="SUPFAM" id="SSF63411">
    <property type="entry name" value="LuxS/MPP-like metallohydrolase"/>
    <property type="match status" value="2"/>
</dbReference>
<dbReference type="RefSeq" id="WP_266280557.1">
    <property type="nucleotide sequence ID" value="NZ_JAPKNF010000001.1"/>
</dbReference>
<evidence type="ECO:0000259" key="2">
    <source>
        <dbReference type="Pfam" id="PF00675"/>
    </source>
</evidence>
<evidence type="ECO:0000313" key="4">
    <source>
        <dbReference type="EMBL" id="MDQ0515747.1"/>
    </source>
</evidence>
<sequence>MATLFARLACALVGLVAVVPASQAMSIKQISAPEGVEAWLVEDYTVPMIAMDFAFEGGAAQDPAGKPGVAAMLSSLLDEGAGDMTSQAFQSALDGRSISLSFDAGRDSFYGDVKMLAEDKEEAFRLLALALQKPRFDKEPVERIRAQILDGIRRDVTDPQTAATLAICAHAFPDHPYGQPIDGTLDSVAAISNADLDAYRKRVFARDGLKVALVGAISPDEASALLARAFGPLPAKAELTPIAETVPAAGVLALDQPNPQTLIRFGGPGIPRQDPDFMAAYVVNHVLGGGSFSSRLYKEVREKRGLAYSVSTALVNLDHADAFAGGTATRADRAPETIEIIKAEIARMGAEGPTEQELAQAKSYLIGSYALRFDSSSKIARQVLGIMQEGLGIDYVEKRNDMIAAVTIEDARRVANRLFGDGPNMVVTVGPEKTKTANAGQASAPKL</sequence>
<comment type="caution">
    <text evidence="4">The sequence shown here is derived from an EMBL/GenBank/DDBJ whole genome shotgun (WGS) entry which is preliminary data.</text>
</comment>
<protein>
    <submittedName>
        <fullName evidence="4">Zinc protease</fullName>
        <ecNumber evidence="4">3.4.24.-</ecNumber>
    </submittedName>
</protein>
<dbReference type="Pfam" id="PF05193">
    <property type="entry name" value="Peptidase_M16_C"/>
    <property type="match status" value="1"/>
</dbReference>
<proteinExistence type="predicted"/>
<feature type="domain" description="Peptidase M16 C-terminal" evidence="3">
    <location>
        <begin position="191"/>
        <end position="364"/>
    </location>
</feature>
<dbReference type="GO" id="GO:0008233">
    <property type="term" value="F:peptidase activity"/>
    <property type="evidence" value="ECO:0007669"/>
    <property type="project" value="UniProtKB-KW"/>
</dbReference>
<evidence type="ECO:0000313" key="5">
    <source>
        <dbReference type="Proteomes" id="UP001223743"/>
    </source>
</evidence>
<dbReference type="Gene3D" id="3.30.830.10">
    <property type="entry name" value="Metalloenzyme, LuxS/M16 peptidase-like"/>
    <property type="match status" value="2"/>
</dbReference>
<dbReference type="GO" id="GO:0006508">
    <property type="term" value="P:proteolysis"/>
    <property type="evidence" value="ECO:0007669"/>
    <property type="project" value="UniProtKB-KW"/>
</dbReference>
<feature type="chain" id="PRO_5046195212" evidence="1">
    <location>
        <begin position="25"/>
        <end position="447"/>
    </location>
</feature>
<evidence type="ECO:0000256" key="1">
    <source>
        <dbReference type="SAM" id="SignalP"/>
    </source>
</evidence>
<keyword evidence="5" id="KW-1185">Reference proteome</keyword>
<name>A0ABU0M486_9HYPH</name>
<dbReference type="Pfam" id="PF00675">
    <property type="entry name" value="Peptidase_M16"/>
    <property type="match status" value="1"/>
</dbReference>
<dbReference type="PANTHER" id="PTHR11851:SF224">
    <property type="entry name" value="PROCESSING PROTEASE"/>
    <property type="match status" value="1"/>
</dbReference>
<dbReference type="InterPro" id="IPR011765">
    <property type="entry name" value="Pept_M16_N"/>
</dbReference>
<dbReference type="EMBL" id="JAUSWJ010000001">
    <property type="protein sequence ID" value="MDQ0515747.1"/>
    <property type="molecule type" value="Genomic_DNA"/>
</dbReference>
<dbReference type="InterPro" id="IPR007863">
    <property type="entry name" value="Peptidase_M16_C"/>
</dbReference>
<dbReference type="InterPro" id="IPR050361">
    <property type="entry name" value="MPP/UQCRC_Complex"/>
</dbReference>
<dbReference type="Proteomes" id="UP001223743">
    <property type="component" value="Unassembled WGS sequence"/>
</dbReference>
<reference evidence="4 5" key="1">
    <citation type="submission" date="2023-07" db="EMBL/GenBank/DDBJ databases">
        <title>Genomic Encyclopedia of Type Strains, Phase IV (KMG-IV): sequencing the most valuable type-strain genomes for metagenomic binning, comparative biology and taxonomic classification.</title>
        <authorList>
            <person name="Goeker M."/>
        </authorList>
    </citation>
    <scope>NUCLEOTIDE SEQUENCE [LARGE SCALE GENOMIC DNA]</scope>
    <source>
        <strain evidence="4 5">B1-1</strain>
    </source>
</reference>
<accession>A0ABU0M486</accession>
<dbReference type="EC" id="3.4.24.-" evidence="4"/>
<keyword evidence="4" id="KW-0378">Hydrolase</keyword>
<keyword evidence="4" id="KW-0645">Protease</keyword>
<evidence type="ECO:0000259" key="3">
    <source>
        <dbReference type="Pfam" id="PF05193"/>
    </source>
</evidence>
<feature type="signal peptide" evidence="1">
    <location>
        <begin position="1"/>
        <end position="24"/>
    </location>
</feature>
<dbReference type="InterPro" id="IPR011249">
    <property type="entry name" value="Metalloenz_LuxS/M16"/>
</dbReference>
<gene>
    <name evidence="4" type="ORF">QO015_001360</name>
</gene>
<feature type="domain" description="Peptidase M16 N-terminal" evidence="2">
    <location>
        <begin position="54"/>
        <end position="183"/>
    </location>
</feature>
<keyword evidence="1" id="KW-0732">Signal</keyword>
<dbReference type="PANTHER" id="PTHR11851">
    <property type="entry name" value="METALLOPROTEASE"/>
    <property type="match status" value="1"/>
</dbReference>
<organism evidence="4 5">
    <name type="scientific">Kaistia geumhonensis</name>
    <dbReference type="NCBI Taxonomy" id="410839"/>
    <lineage>
        <taxon>Bacteria</taxon>
        <taxon>Pseudomonadati</taxon>
        <taxon>Pseudomonadota</taxon>
        <taxon>Alphaproteobacteria</taxon>
        <taxon>Hyphomicrobiales</taxon>
        <taxon>Kaistiaceae</taxon>
        <taxon>Kaistia</taxon>
    </lineage>
</organism>